<protein>
    <recommendedName>
        <fullName evidence="1">Heterokaryon incompatibility domain-containing protein</fullName>
    </recommendedName>
</protein>
<name>A0A9P3CDD0_9PEZI</name>
<dbReference type="OrthoDB" id="2157530at2759"/>
<sequence>MPNPAAYIYSPLSDDREHIRLLTLLPSRQRDAPLHGSLTVKPLNSFLPRYEALSYTWGTDISPEDLLLDGNALTIALHLRDALRRLRHRYCTRRVWIDAVCINQAYGREKTAQIAIMRVIYAKAERTIVWLGEDTLDGEAEIAMQVFTMVNTRLKYKHYTQVLSDALARFRNVKYDLMRCLPTSLRPTRPRMSEFTALLRTTRWGERHTFEAEELTEILERLKENGIEDKIVPFLCRRWFSRRWVIQEICLSRRAVLLCGQWTLDWKVFESALNDIGKTPLFTKADQTAYRLTVTSSLFRGPTENRFIGARLDDWADGSTLFENCARDLLFELDTLGQFQCADPRDIISALVGLWSPFSGVAFIDYDLTTEQNYSLFALRMIDLGLAVKLLYAAVQRPDSDPAQVRSLPSWIPDWRNPMLSSQTQPQLIGQSIRTAMPSKAQSMGIVRVARDRSTIYLKAVILDIISGWHNKNGPRRDRDGWAISRVVTQLGGSGEVLNLTGTSVAASREDVAHLQWKFPNHLVQPGDIICAIADSRPFTEALIMPYYPKEPVKSLTMGLFVIRAKHSSREEGAHSQCYTLISILTSFTPGNTEAVRRVFLNEEYEDLMIV</sequence>
<dbReference type="InterPro" id="IPR052895">
    <property type="entry name" value="HetReg/Transcr_Mod"/>
</dbReference>
<dbReference type="AlphaFoldDB" id="A0A9P3CDD0"/>
<organism evidence="2 3">
    <name type="scientific">Cercospora kikuchii</name>
    <dbReference type="NCBI Taxonomy" id="84275"/>
    <lineage>
        <taxon>Eukaryota</taxon>
        <taxon>Fungi</taxon>
        <taxon>Dikarya</taxon>
        <taxon>Ascomycota</taxon>
        <taxon>Pezizomycotina</taxon>
        <taxon>Dothideomycetes</taxon>
        <taxon>Dothideomycetidae</taxon>
        <taxon>Mycosphaerellales</taxon>
        <taxon>Mycosphaerellaceae</taxon>
        <taxon>Cercospora</taxon>
    </lineage>
</organism>
<gene>
    <name evidence="2" type="ORF">CKM354_000015600</name>
</gene>
<accession>A0A9P3CDD0</accession>
<dbReference type="InterPro" id="IPR010730">
    <property type="entry name" value="HET"/>
</dbReference>
<dbReference type="PANTHER" id="PTHR24148">
    <property type="entry name" value="ANKYRIN REPEAT DOMAIN-CONTAINING PROTEIN 39 HOMOLOG-RELATED"/>
    <property type="match status" value="1"/>
</dbReference>
<evidence type="ECO:0000313" key="3">
    <source>
        <dbReference type="Proteomes" id="UP000825890"/>
    </source>
</evidence>
<evidence type="ECO:0000313" key="2">
    <source>
        <dbReference type="EMBL" id="GIZ36688.1"/>
    </source>
</evidence>
<dbReference type="PANTHER" id="PTHR24148:SF64">
    <property type="entry name" value="HETEROKARYON INCOMPATIBILITY DOMAIN-CONTAINING PROTEIN"/>
    <property type="match status" value="1"/>
</dbReference>
<comment type="caution">
    <text evidence="2">The sequence shown here is derived from an EMBL/GenBank/DDBJ whole genome shotgun (WGS) entry which is preliminary data.</text>
</comment>
<keyword evidence="3" id="KW-1185">Reference proteome</keyword>
<dbReference type="Pfam" id="PF06985">
    <property type="entry name" value="HET"/>
    <property type="match status" value="1"/>
</dbReference>
<evidence type="ECO:0000259" key="1">
    <source>
        <dbReference type="Pfam" id="PF06985"/>
    </source>
</evidence>
<dbReference type="Proteomes" id="UP000825890">
    <property type="component" value="Unassembled WGS sequence"/>
</dbReference>
<proteinExistence type="predicted"/>
<dbReference type="GeneID" id="68285731"/>
<reference evidence="2 3" key="1">
    <citation type="submission" date="2021-01" db="EMBL/GenBank/DDBJ databases">
        <title>Cercospora kikuchii MAFF 305040 whole genome shotgun sequence.</title>
        <authorList>
            <person name="Kashiwa T."/>
            <person name="Suzuki T."/>
        </authorList>
    </citation>
    <scope>NUCLEOTIDE SEQUENCE [LARGE SCALE GENOMIC DNA]</scope>
    <source>
        <strain evidence="2 3">MAFF 305040</strain>
    </source>
</reference>
<feature type="domain" description="Heterokaryon incompatibility" evidence="1">
    <location>
        <begin position="50"/>
        <end position="248"/>
    </location>
</feature>
<dbReference type="EMBL" id="BOLY01000001">
    <property type="protein sequence ID" value="GIZ36688.1"/>
    <property type="molecule type" value="Genomic_DNA"/>
</dbReference>
<dbReference type="RefSeq" id="XP_044651175.1">
    <property type="nucleotide sequence ID" value="XM_044795240.1"/>
</dbReference>